<reference evidence="2 3" key="1">
    <citation type="submission" date="2018-08" db="EMBL/GenBank/DDBJ databases">
        <title>Jishengella sp. nov., isolated from a root of Azadirachta indica A. Juss. var. siamensis Valenton.</title>
        <authorList>
            <person name="Kuncharoen N."/>
            <person name="Tanasupawat S."/>
            <person name="Kudo T."/>
            <person name="Ohkuma M."/>
        </authorList>
    </citation>
    <scope>NUCLEOTIDE SEQUENCE [LARGE SCALE GENOMIC DNA]</scope>
    <source>
        <strain evidence="2 3">AZ1-13</strain>
    </source>
</reference>
<name>A0A418MX57_9ACTN</name>
<dbReference type="OrthoDB" id="3294322at2"/>
<dbReference type="RefSeq" id="WP_119574559.1">
    <property type="nucleotide sequence ID" value="NZ_QXEC01000007.1"/>
</dbReference>
<dbReference type="Proteomes" id="UP000283832">
    <property type="component" value="Unassembled WGS sequence"/>
</dbReference>
<dbReference type="AlphaFoldDB" id="A0A418MX57"/>
<proteinExistence type="predicted"/>
<evidence type="ECO:0000256" key="1">
    <source>
        <dbReference type="SAM" id="MobiDB-lite"/>
    </source>
</evidence>
<dbReference type="EMBL" id="QXEC01000007">
    <property type="protein sequence ID" value="RIV39124.1"/>
    <property type="molecule type" value="Genomic_DNA"/>
</dbReference>
<organism evidence="2 3">
    <name type="scientific">Micromonospora radicis</name>
    <dbReference type="NCBI Taxonomy" id="1894971"/>
    <lineage>
        <taxon>Bacteria</taxon>
        <taxon>Bacillati</taxon>
        <taxon>Actinomycetota</taxon>
        <taxon>Actinomycetes</taxon>
        <taxon>Micromonosporales</taxon>
        <taxon>Micromonosporaceae</taxon>
        <taxon>Micromonospora</taxon>
    </lineage>
</organism>
<feature type="compositionally biased region" description="Basic and acidic residues" evidence="1">
    <location>
        <begin position="1"/>
        <end position="19"/>
    </location>
</feature>
<feature type="region of interest" description="Disordered" evidence="1">
    <location>
        <begin position="1"/>
        <end position="76"/>
    </location>
</feature>
<feature type="compositionally biased region" description="Basic and acidic residues" evidence="1">
    <location>
        <begin position="46"/>
        <end position="59"/>
    </location>
</feature>
<sequence>MRFEGFDSPRDRRPREHSDPPAPPPIRDASVEDAVHRGIVAAMAARRVEVRSPRHHGPDDQPEPPALTFRTTGDRPLRITPHLRPVAEVAAPAHGRVRVAGVGRFFPADTVHAMNSTAVATADNCVLRSVDHYHVRRLSCSLDPVLTDGRPREALTQLLARPDDRVLLARFQATLAPLLAPEADPAQQRATIRLRPSYQSDVTGAHVVQQGDGSRMDLTNRYVVEEVRLPVVELLATDRGLVRDFVAAVRGDEPTATAGPRNAHGNGVVIMGDGAITDVVVHHPSTARPDDESAAPR</sequence>
<evidence type="ECO:0000313" key="3">
    <source>
        <dbReference type="Proteomes" id="UP000283832"/>
    </source>
</evidence>
<keyword evidence="3" id="KW-1185">Reference proteome</keyword>
<evidence type="ECO:0000313" key="2">
    <source>
        <dbReference type="EMBL" id="RIV39124.1"/>
    </source>
</evidence>
<comment type="caution">
    <text evidence="2">The sequence shown here is derived from an EMBL/GenBank/DDBJ whole genome shotgun (WGS) entry which is preliminary data.</text>
</comment>
<accession>A0A418MX57</accession>
<gene>
    <name evidence="2" type="ORF">D2L64_09645</name>
</gene>
<protein>
    <submittedName>
        <fullName evidence="2">Uncharacterized protein</fullName>
    </submittedName>
</protein>